<reference evidence="2" key="2">
    <citation type="submission" date="2020-09" db="EMBL/GenBank/DDBJ databases">
        <authorList>
            <person name="Sun Q."/>
            <person name="Zhou Y."/>
        </authorList>
    </citation>
    <scope>NUCLEOTIDE SEQUENCE</scope>
    <source>
        <strain evidence="2">CGMCC 1.12360</strain>
    </source>
</reference>
<evidence type="ECO:0000313" key="2">
    <source>
        <dbReference type="EMBL" id="GGH75141.1"/>
    </source>
</evidence>
<evidence type="ECO:0000259" key="1">
    <source>
        <dbReference type="Pfam" id="PF10026"/>
    </source>
</evidence>
<dbReference type="InterPro" id="IPR018728">
    <property type="entry name" value="DUF2268"/>
</dbReference>
<dbReference type="EMBL" id="BMEV01000022">
    <property type="protein sequence ID" value="GGH75141.1"/>
    <property type="molecule type" value="Genomic_DNA"/>
</dbReference>
<comment type="caution">
    <text evidence="2">The sequence shown here is derived from an EMBL/GenBank/DDBJ whole genome shotgun (WGS) entry which is preliminary data.</text>
</comment>
<sequence length="263" mass="31604">MAVINTEKWLEQSYDDPREICRKIRPYVKHLSDRDLFRYLTLHGMYRRPMIKKEQLLSHLKENNIWKVMQKELHYLQKKWKGPDVNIFILPVDSEKRLIEEDLKGKSGLVFQGNLFLFFGEIHDIKEAQALFTHEYHHLCRLRHGPRKEKDYRLLDAMILEGLAEQAVKERFGKKYNAGWVSYYTPKQLEKMWNDLLFPYRNIKTSHRKYEPLMYGTGFYPRYLGYSVGYYLVQKFCRTRQHTSTSLLDEKAEKIAQVQAESE</sequence>
<dbReference type="Pfam" id="PF10026">
    <property type="entry name" value="DUF2268"/>
    <property type="match status" value="1"/>
</dbReference>
<dbReference type="Proteomes" id="UP000602050">
    <property type="component" value="Unassembled WGS sequence"/>
</dbReference>
<feature type="domain" description="DUF2268" evidence="1">
    <location>
        <begin position="65"/>
        <end position="256"/>
    </location>
</feature>
<dbReference type="RefSeq" id="WP_188391739.1">
    <property type="nucleotide sequence ID" value="NZ_BMEV01000022.1"/>
</dbReference>
<reference evidence="2" key="1">
    <citation type="journal article" date="2014" name="Int. J. Syst. Evol. Microbiol.">
        <title>Complete genome sequence of Corynebacterium casei LMG S-19264T (=DSM 44701T), isolated from a smear-ripened cheese.</title>
        <authorList>
            <consortium name="US DOE Joint Genome Institute (JGI-PGF)"/>
            <person name="Walter F."/>
            <person name="Albersmeier A."/>
            <person name="Kalinowski J."/>
            <person name="Ruckert C."/>
        </authorList>
    </citation>
    <scope>NUCLEOTIDE SEQUENCE</scope>
    <source>
        <strain evidence="2">CGMCC 1.12360</strain>
    </source>
</reference>
<organism evidence="2 3">
    <name type="scientific">Compostibacillus humi</name>
    <dbReference type="NCBI Taxonomy" id="1245525"/>
    <lineage>
        <taxon>Bacteria</taxon>
        <taxon>Bacillati</taxon>
        <taxon>Bacillota</taxon>
        <taxon>Bacilli</taxon>
        <taxon>Bacillales</taxon>
        <taxon>Bacillaceae</taxon>
        <taxon>Compostibacillus</taxon>
    </lineage>
</organism>
<name>A0A8J2ZSQ1_9BACI</name>
<proteinExistence type="predicted"/>
<gene>
    <name evidence="2" type="primary">yjaZ</name>
    <name evidence="2" type="ORF">GCM10010978_14690</name>
</gene>
<dbReference type="AlphaFoldDB" id="A0A8J2ZSQ1"/>
<evidence type="ECO:0000313" key="3">
    <source>
        <dbReference type="Proteomes" id="UP000602050"/>
    </source>
</evidence>
<accession>A0A8J2ZSQ1</accession>
<protein>
    <recommendedName>
        <fullName evidence="1">DUF2268 domain-containing protein</fullName>
    </recommendedName>
</protein>
<keyword evidence="3" id="KW-1185">Reference proteome</keyword>